<evidence type="ECO:0000256" key="4">
    <source>
        <dbReference type="ARBA" id="ARBA00020830"/>
    </source>
</evidence>
<evidence type="ECO:0000256" key="7">
    <source>
        <dbReference type="ARBA" id="ARBA00022692"/>
    </source>
</evidence>
<evidence type="ECO:0000256" key="11">
    <source>
        <dbReference type="ARBA" id="ARBA00023180"/>
    </source>
</evidence>
<feature type="transmembrane region" description="Helical" evidence="13">
    <location>
        <begin position="500"/>
        <end position="518"/>
    </location>
</feature>
<dbReference type="SUPFAM" id="SSF53649">
    <property type="entry name" value="Alkaline phosphatase-like"/>
    <property type="match status" value="1"/>
</dbReference>
<dbReference type="FunFam" id="3.40.720.10:FF:000045">
    <property type="entry name" value="GPI ethanolamine phosphate transferase 2"/>
    <property type="match status" value="1"/>
</dbReference>
<dbReference type="OrthoDB" id="272139at2759"/>
<dbReference type="EMBL" id="AP024430">
    <property type="protein sequence ID" value="BCS02419.1"/>
    <property type="molecule type" value="Genomic_DNA"/>
</dbReference>
<dbReference type="GeneID" id="64963740"/>
<dbReference type="InterPro" id="IPR002591">
    <property type="entry name" value="Phosphodiest/P_Trfase"/>
</dbReference>
<feature type="transmembrane region" description="Helical" evidence="13">
    <location>
        <begin position="445"/>
        <end position="467"/>
    </location>
</feature>
<feature type="transmembrane region" description="Helical" evidence="13">
    <location>
        <begin position="7"/>
        <end position="31"/>
    </location>
</feature>
<dbReference type="InterPro" id="IPR039527">
    <property type="entry name" value="PIGG/GPI7"/>
</dbReference>
<dbReference type="CDD" id="cd16024">
    <property type="entry name" value="GPI_EPT_2"/>
    <property type="match status" value="1"/>
</dbReference>
<dbReference type="InterPro" id="IPR045687">
    <property type="entry name" value="PIGG/GPI7_C"/>
</dbReference>
<keyword evidence="15" id="KW-1185">Reference proteome</keyword>
<evidence type="ECO:0000256" key="2">
    <source>
        <dbReference type="ARBA" id="ARBA00004687"/>
    </source>
</evidence>
<feature type="transmembrane region" description="Helical" evidence="13">
    <location>
        <begin position="766"/>
        <end position="787"/>
    </location>
</feature>
<dbReference type="KEGG" id="aluc:AKAW2_60683S"/>
<evidence type="ECO:0000256" key="13">
    <source>
        <dbReference type="RuleBase" id="RU367106"/>
    </source>
</evidence>
<dbReference type="GO" id="GO:0005789">
    <property type="term" value="C:endoplasmic reticulum membrane"/>
    <property type="evidence" value="ECO:0007669"/>
    <property type="project" value="UniProtKB-SubCell"/>
</dbReference>
<reference evidence="14" key="1">
    <citation type="submission" date="2021-01" db="EMBL/GenBank/DDBJ databases">
        <authorList>
            <consortium name="Aspergillus luchuensis mut. kawachii IFO 4304 genome sequencing consortium"/>
            <person name="Kazuki M."/>
            <person name="Futagami T."/>
        </authorList>
    </citation>
    <scope>NUCLEOTIDE SEQUENCE</scope>
    <source>
        <strain evidence="14">IFO 4308</strain>
    </source>
</reference>
<dbReference type="PANTHER" id="PTHR23072">
    <property type="entry name" value="PHOSPHATIDYLINOSITOL GLYCAN-RELATED"/>
    <property type="match status" value="1"/>
</dbReference>
<feature type="transmembrane region" description="Helical" evidence="13">
    <location>
        <begin position="727"/>
        <end position="746"/>
    </location>
</feature>
<dbReference type="GO" id="GO:0006506">
    <property type="term" value="P:GPI anchor biosynthetic process"/>
    <property type="evidence" value="ECO:0007669"/>
    <property type="project" value="UniProtKB-UniPathway"/>
</dbReference>
<dbReference type="UniPathway" id="UPA00196"/>
<organism evidence="14 15">
    <name type="scientific">Aspergillus kawachii</name>
    <name type="common">White koji mold</name>
    <name type="synonym">Aspergillus awamori var. kawachi</name>
    <dbReference type="NCBI Taxonomy" id="1069201"/>
    <lineage>
        <taxon>Eukaryota</taxon>
        <taxon>Fungi</taxon>
        <taxon>Dikarya</taxon>
        <taxon>Ascomycota</taxon>
        <taxon>Pezizomycotina</taxon>
        <taxon>Eurotiomycetes</taxon>
        <taxon>Eurotiomycetidae</taxon>
        <taxon>Eurotiales</taxon>
        <taxon>Aspergillaceae</taxon>
        <taxon>Aspergillus</taxon>
        <taxon>Aspergillus subgen. Circumdati</taxon>
    </lineage>
</organism>
<keyword evidence="5 13" id="KW-0337">GPI-anchor biosynthesis</keyword>
<dbReference type="PANTHER" id="PTHR23072:SF0">
    <property type="entry name" value="GPI ETHANOLAMINE PHOSPHATE TRANSFERASE 2"/>
    <property type="match status" value="1"/>
</dbReference>
<comment type="function">
    <text evidence="12 13">Ethanolamine phosphate transferase involved in glycosylphosphatidylinositol-anchor biosynthesis. Transfers ethanolamine phosphate to the GPI second mannose.</text>
</comment>
<keyword evidence="10 13" id="KW-0472">Membrane</keyword>
<dbReference type="Pfam" id="PF19316">
    <property type="entry name" value="PIGO_PIGG"/>
    <property type="match status" value="1"/>
</dbReference>
<sequence>MAILPRSWAVIIANVLTPLAVLVFSSGFFPYKPLIPGLARFEDGGNYTATPKAFDKVIFMVIDALRSDFVYSNNSGFLFTQSLIRSGAALPFTAYASSPTVTMPRLKAITTGSKPSFLDVILNIAESDTSSTLAYQDTWLAQLKANGGQLVMYGDDTWLKLFPGMFERADGTTSFFVSDFIEVDNNVTRHVSTELSRDDWSAFIMHYLGLDHIGHKAGPQSPYMTTKQQEMDSIVANIYTSMEQQQHLQSTLFVLCGDHGMNDAGNHGGSSVGETSPALLFISPKFQALDILRQSPTDSHSDFQYYRTVEQTDITPTLAGLLGLPIPLNSLGVFIPELLDLWETRSQRIDVLLSNSRQILRKMNEMFPNRSFDINSMDIACDSGPLVGVDLALCAWFRVNILLQNSGGADKNDLYPELESALFVFLKQAQEVISSAASDYDLRNLLLGLAITSFVVLLPLPTIYTLLCKSGCAGAFFALCLLGYGGMMFASSYVEEEQQFWNWMFTAWVFCLHVRSSILPRCSMPSQERNTRFYRLYDLCYSNFGALALLLSHRVLRRWNQTGQKFATDPDIARTFFPSHRLILWFLVILTYANTCRHLLAHRLSKLWQLCCVTMALSAFFLKLSYVASDSPELLPEALLVLWKRGFDGGSTVLFTRLVVVGIMFLIPLSMCIRNIPQLREMRVVPSTVFHDALTLFLVTQSRATNIPIFLILRAHANILATMNLSALELAITSLIAQYMTFFAFGGSNSIATVDLSNAYNGIGTYNVVLVGILTFISNWAGPIWWVSAAQVLRLNQARHERESHMAVLTFHMAATLLSVMAACTILRSHLFIWTVFSPKYLYAMAWAILNHLAVNLLGEVLHLISSKLANHSAVELL</sequence>
<evidence type="ECO:0000256" key="10">
    <source>
        <dbReference type="ARBA" id="ARBA00023136"/>
    </source>
</evidence>
<evidence type="ECO:0000256" key="3">
    <source>
        <dbReference type="ARBA" id="ARBA00005315"/>
    </source>
</evidence>
<keyword evidence="9 13" id="KW-1133">Transmembrane helix</keyword>
<evidence type="ECO:0000256" key="1">
    <source>
        <dbReference type="ARBA" id="ARBA00004477"/>
    </source>
</evidence>
<feature type="transmembrane region" description="Helical" evidence="13">
    <location>
        <begin position="841"/>
        <end position="859"/>
    </location>
</feature>
<dbReference type="Proteomes" id="UP000661280">
    <property type="component" value="Chromosome 6"/>
</dbReference>
<dbReference type="InterPro" id="IPR037674">
    <property type="entry name" value="PIG-G_N"/>
</dbReference>
<evidence type="ECO:0000256" key="5">
    <source>
        <dbReference type="ARBA" id="ARBA00022502"/>
    </source>
</evidence>
<evidence type="ECO:0000256" key="6">
    <source>
        <dbReference type="ARBA" id="ARBA00022679"/>
    </source>
</evidence>
<reference evidence="14" key="2">
    <citation type="submission" date="2021-02" db="EMBL/GenBank/DDBJ databases">
        <title>Aspergillus luchuensis mut. kawachii IFO 4304 genome sequence.</title>
        <authorList>
            <person name="Mori K."/>
            <person name="Kadooka C."/>
            <person name="Goto M."/>
            <person name="Futagami T."/>
        </authorList>
    </citation>
    <scope>NUCLEOTIDE SEQUENCE</scope>
    <source>
        <strain evidence="14">IFO 4308</strain>
    </source>
</reference>
<feature type="transmembrane region" description="Helical" evidence="13">
    <location>
        <begin position="808"/>
        <end position="829"/>
    </location>
</feature>
<keyword evidence="7 13" id="KW-0812">Transmembrane</keyword>
<keyword evidence="8 13" id="KW-0256">Endoplasmic reticulum</keyword>
<proteinExistence type="inferred from homology"/>
<evidence type="ECO:0000256" key="9">
    <source>
        <dbReference type="ARBA" id="ARBA00022989"/>
    </source>
</evidence>
<comment type="pathway">
    <text evidence="2 13">Glycolipid biosynthesis; glycosylphosphatidylinositol-anchor biosynthesis.</text>
</comment>
<evidence type="ECO:0000313" key="14">
    <source>
        <dbReference type="EMBL" id="BCS02419.1"/>
    </source>
</evidence>
<comment type="similarity">
    <text evidence="3 13">Belongs to the PIGG/PIGN/PIGO family. PIGG subfamily.</text>
</comment>
<comment type="subcellular location">
    <subcellularLocation>
        <location evidence="1 13">Endoplasmic reticulum membrane</location>
        <topology evidence="1 13">Multi-pass membrane protein</topology>
    </subcellularLocation>
</comment>
<dbReference type="RefSeq" id="XP_041546181.1">
    <property type="nucleotide sequence ID" value="XM_041692836.1"/>
</dbReference>
<dbReference type="GO" id="GO:0051267">
    <property type="term" value="F:CP2 mannose-ethanolamine phosphotransferase activity"/>
    <property type="evidence" value="ECO:0007669"/>
    <property type="project" value="TreeGrafter"/>
</dbReference>
<feature type="transmembrane region" description="Helical" evidence="13">
    <location>
        <begin position="474"/>
        <end position="494"/>
    </location>
</feature>
<keyword evidence="11" id="KW-0325">Glycoprotein</keyword>
<protein>
    <recommendedName>
        <fullName evidence="4 13">GPI ethanolamine phosphate transferase 2</fullName>
    </recommendedName>
</protein>
<feature type="transmembrane region" description="Helical" evidence="13">
    <location>
        <begin position="607"/>
        <end position="629"/>
    </location>
</feature>
<dbReference type="InterPro" id="IPR017850">
    <property type="entry name" value="Alkaline_phosphatase_core_sf"/>
</dbReference>
<feature type="transmembrane region" description="Helical" evidence="13">
    <location>
        <begin position="649"/>
        <end position="673"/>
    </location>
</feature>
<dbReference type="Gene3D" id="3.40.720.10">
    <property type="entry name" value="Alkaline Phosphatase, subunit A"/>
    <property type="match status" value="1"/>
</dbReference>
<feature type="transmembrane region" description="Helical" evidence="13">
    <location>
        <begin position="539"/>
        <end position="556"/>
    </location>
</feature>
<dbReference type="Pfam" id="PF01663">
    <property type="entry name" value="Phosphodiest"/>
    <property type="match status" value="1"/>
</dbReference>
<evidence type="ECO:0000256" key="12">
    <source>
        <dbReference type="ARBA" id="ARBA00056729"/>
    </source>
</evidence>
<evidence type="ECO:0000313" key="15">
    <source>
        <dbReference type="Proteomes" id="UP000661280"/>
    </source>
</evidence>
<feature type="transmembrane region" description="Helical" evidence="13">
    <location>
        <begin position="576"/>
        <end position="595"/>
    </location>
</feature>
<evidence type="ECO:0000256" key="8">
    <source>
        <dbReference type="ARBA" id="ARBA00022824"/>
    </source>
</evidence>
<gene>
    <name evidence="14" type="primary">LAS21</name>
    <name evidence="14" type="ORF">AKAW2_60683S</name>
</gene>
<dbReference type="AlphaFoldDB" id="A0A7R7WGA6"/>
<accession>A0A7R7WGA6</accession>
<keyword evidence="6 13" id="KW-0808">Transferase</keyword>
<name>A0A7R7WGA6_ASPKA</name>